<evidence type="ECO:0000313" key="1">
    <source>
        <dbReference type="EMBL" id="GAA4412010.1"/>
    </source>
</evidence>
<accession>A0ABP8KPM0</accession>
<dbReference type="InterPro" id="IPR023393">
    <property type="entry name" value="START-like_dom_sf"/>
</dbReference>
<comment type="caution">
    <text evidence="1">The sequence shown here is derived from an EMBL/GenBank/DDBJ whole genome shotgun (WGS) entry which is preliminary data.</text>
</comment>
<organism evidence="1 2">
    <name type="scientific">Fodinibacter luteus</name>
    <dbReference type="NCBI Taxonomy" id="552064"/>
    <lineage>
        <taxon>Bacteria</taxon>
        <taxon>Bacillati</taxon>
        <taxon>Actinomycetota</taxon>
        <taxon>Actinomycetes</taxon>
        <taxon>Micrococcales</taxon>
        <taxon>Intrasporangiaceae</taxon>
        <taxon>Fodinibacter (ex Wang et al. 2009)</taxon>
    </lineage>
</organism>
<protein>
    <recommendedName>
        <fullName evidence="3">SRPBCC family protein</fullName>
    </recommendedName>
</protein>
<keyword evidence="2" id="KW-1185">Reference proteome</keyword>
<name>A0ABP8KPM0_9MICO</name>
<evidence type="ECO:0008006" key="3">
    <source>
        <dbReference type="Google" id="ProtNLM"/>
    </source>
</evidence>
<dbReference type="RefSeq" id="WP_345208069.1">
    <property type="nucleotide sequence ID" value="NZ_BAABGM010000024.1"/>
</dbReference>
<dbReference type="EMBL" id="BAABGM010000024">
    <property type="protein sequence ID" value="GAA4412010.1"/>
    <property type="molecule type" value="Genomic_DNA"/>
</dbReference>
<sequence length="157" mass="16534">MAFTVSRRTALAPDVVWAALSDLAEHTRHVPLTDVEVPAAGLVLGSEVVAWTRLGPLAVADRMLVTALEPGHRLRLVKTGRLLRGWADITLDADADASGGSRVTWTEELWLPGLRRLTRPVGDRLGVILFTGLVDGLLARAAAAARGPAPAPDGAAP</sequence>
<dbReference type="SUPFAM" id="SSF55961">
    <property type="entry name" value="Bet v1-like"/>
    <property type="match status" value="1"/>
</dbReference>
<dbReference type="InterPro" id="IPR019587">
    <property type="entry name" value="Polyketide_cyclase/dehydratase"/>
</dbReference>
<reference evidence="2" key="1">
    <citation type="journal article" date="2019" name="Int. J. Syst. Evol. Microbiol.">
        <title>The Global Catalogue of Microorganisms (GCM) 10K type strain sequencing project: providing services to taxonomists for standard genome sequencing and annotation.</title>
        <authorList>
            <consortium name="The Broad Institute Genomics Platform"/>
            <consortium name="The Broad Institute Genome Sequencing Center for Infectious Disease"/>
            <person name="Wu L."/>
            <person name="Ma J."/>
        </authorList>
    </citation>
    <scope>NUCLEOTIDE SEQUENCE [LARGE SCALE GENOMIC DNA]</scope>
    <source>
        <strain evidence="2">JCM 17809</strain>
    </source>
</reference>
<evidence type="ECO:0000313" key="2">
    <source>
        <dbReference type="Proteomes" id="UP001500945"/>
    </source>
</evidence>
<proteinExistence type="predicted"/>
<dbReference type="Pfam" id="PF10604">
    <property type="entry name" value="Polyketide_cyc2"/>
    <property type="match status" value="1"/>
</dbReference>
<dbReference type="Gene3D" id="3.30.530.20">
    <property type="match status" value="1"/>
</dbReference>
<dbReference type="Proteomes" id="UP001500945">
    <property type="component" value="Unassembled WGS sequence"/>
</dbReference>
<gene>
    <name evidence="1" type="ORF">GCM10023168_33430</name>
</gene>